<dbReference type="GO" id="GO:0007015">
    <property type="term" value="P:actin filament organization"/>
    <property type="evidence" value="ECO:0007669"/>
    <property type="project" value="InterPro"/>
</dbReference>
<keyword evidence="3" id="KW-1185">Reference proteome</keyword>
<gene>
    <name evidence="2" type="ORF">Aglo03_13450</name>
</gene>
<dbReference type="Gene3D" id="1.10.3680.20">
    <property type="entry name" value="Actin cross-linking domain"/>
    <property type="match status" value="1"/>
</dbReference>
<dbReference type="Pfam" id="PF16671">
    <property type="entry name" value="ACD"/>
    <property type="match status" value="1"/>
</dbReference>
<proteinExistence type="predicted"/>
<evidence type="ECO:0000313" key="2">
    <source>
        <dbReference type="EMBL" id="GLW90529.1"/>
    </source>
</evidence>
<dbReference type="InterPro" id="IPR032074">
    <property type="entry name" value="ACD_dom"/>
</dbReference>
<dbReference type="Proteomes" id="UP001165042">
    <property type="component" value="Unassembled WGS sequence"/>
</dbReference>
<accession>A0A9W6V824</accession>
<reference evidence="2" key="1">
    <citation type="submission" date="2023-02" db="EMBL/GenBank/DDBJ databases">
        <title>Actinokineospora globicatena NBRC 15670.</title>
        <authorList>
            <person name="Ichikawa N."/>
            <person name="Sato H."/>
            <person name="Tonouchi N."/>
        </authorList>
    </citation>
    <scope>NUCLEOTIDE SEQUENCE</scope>
    <source>
        <strain evidence="2">NBRC 15670</strain>
    </source>
</reference>
<evidence type="ECO:0000313" key="3">
    <source>
        <dbReference type="Proteomes" id="UP001165042"/>
    </source>
</evidence>
<dbReference type="EMBL" id="BSSD01000001">
    <property type="protein sequence ID" value="GLW90529.1"/>
    <property type="molecule type" value="Genomic_DNA"/>
</dbReference>
<dbReference type="RefSeq" id="WP_285608592.1">
    <property type="nucleotide sequence ID" value="NZ_BSSD01000001.1"/>
</dbReference>
<comment type="caution">
    <text evidence="2">The sequence shown here is derived from an EMBL/GenBank/DDBJ whole genome shotgun (WGS) entry which is preliminary data.</text>
</comment>
<feature type="domain" description="ACD" evidence="1">
    <location>
        <begin position="59"/>
        <end position="323"/>
    </location>
</feature>
<dbReference type="AlphaFoldDB" id="A0A9W6V824"/>
<protein>
    <recommendedName>
        <fullName evidence="1">ACD domain-containing protein</fullName>
    </recommendedName>
</protein>
<name>A0A9W6V824_9PSEU</name>
<evidence type="ECO:0000259" key="1">
    <source>
        <dbReference type="Pfam" id="PF16671"/>
    </source>
</evidence>
<sequence>MVLAYRVSFAGPSVGTEQEFRGVRFGKKKDDDRSLIAEVVDQGELLLQVTTDIGGREDEVVGYREYTMEIKTSPTEVTDVVGWGNRTNAIRALIDRIATLVSGDNGRGTFTTGALGAFDLVVHNPDHLVYRSDDFSVGVSGSSRHATVGMPFADLGTDEVGALLVREAHWYLDWAKEFDEIPGDVWIDRDRSLAAYNYVRSVLVNLAELTNRFSLAVHDLFELKKFSGNLYDSAVKNTWGVLPRTSPWTAVKLLAQGDRERLRSTLLAQPESVLDKEIWAAVVAHITRDLALAGHTPTAPTYTNQDLPGTLFEFRKAIPVEFKHAFVLVANESGGFAGEHPEIHQNDQVHQIHQNVQVHQDNEHNQIHQNVQDDTTDLLRSRVLARRSPGDDSDFDSDFDSEE</sequence>
<organism evidence="2 3">
    <name type="scientific">Actinokineospora globicatena</name>
    <dbReference type="NCBI Taxonomy" id="103729"/>
    <lineage>
        <taxon>Bacteria</taxon>
        <taxon>Bacillati</taxon>
        <taxon>Actinomycetota</taxon>
        <taxon>Actinomycetes</taxon>
        <taxon>Pseudonocardiales</taxon>
        <taxon>Pseudonocardiaceae</taxon>
        <taxon>Actinokineospora</taxon>
    </lineage>
</organism>